<dbReference type="Proteomes" id="UP001642483">
    <property type="component" value="Unassembled WGS sequence"/>
</dbReference>
<evidence type="ECO:0000313" key="4">
    <source>
        <dbReference type="Proteomes" id="UP001642483"/>
    </source>
</evidence>
<name>A0ABP0GLE0_CLALP</name>
<evidence type="ECO:0000256" key="1">
    <source>
        <dbReference type="SAM" id="Coils"/>
    </source>
</evidence>
<proteinExistence type="predicted"/>
<keyword evidence="2" id="KW-0812">Transmembrane</keyword>
<accession>A0ABP0GLE0</accession>
<evidence type="ECO:0000313" key="3">
    <source>
        <dbReference type="EMBL" id="CAK8692567.1"/>
    </source>
</evidence>
<sequence>MLAAQEHKFLNDLHQRLNQFFSLKHLISFAVFSVLLCILCLQINSVIKFHNHTATTNFPPSIKELNENKLLLKTKRMLLAQLELEYESLNSTESFTREEIIHRLQNLNDSLENYLRLSRYLEQLSKDDQRVRDLYKFLLLLL</sequence>
<keyword evidence="2" id="KW-1133">Transmembrane helix</keyword>
<evidence type="ECO:0000256" key="2">
    <source>
        <dbReference type="SAM" id="Phobius"/>
    </source>
</evidence>
<keyword evidence="2" id="KW-0472">Membrane</keyword>
<gene>
    <name evidence="3" type="ORF">CVLEPA_LOCUS25824</name>
</gene>
<protein>
    <submittedName>
        <fullName evidence="3">Uncharacterized protein</fullName>
    </submittedName>
</protein>
<feature type="transmembrane region" description="Helical" evidence="2">
    <location>
        <begin position="20"/>
        <end position="41"/>
    </location>
</feature>
<organism evidence="3 4">
    <name type="scientific">Clavelina lepadiformis</name>
    <name type="common">Light-bulb sea squirt</name>
    <name type="synonym">Ascidia lepadiformis</name>
    <dbReference type="NCBI Taxonomy" id="159417"/>
    <lineage>
        <taxon>Eukaryota</taxon>
        <taxon>Metazoa</taxon>
        <taxon>Chordata</taxon>
        <taxon>Tunicata</taxon>
        <taxon>Ascidiacea</taxon>
        <taxon>Aplousobranchia</taxon>
        <taxon>Clavelinidae</taxon>
        <taxon>Clavelina</taxon>
    </lineage>
</organism>
<comment type="caution">
    <text evidence="3">The sequence shown here is derived from an EMBL/GenBank/DDBJ whole genome shotgun (WGS) entry which is preliminary data.</text>
</comment>
<keyword evidence="4" id="KW-1185">Reference proteome</keyword>
<reference evidence="3 4" key="1">
    <citation type="submission" date="2024-02" db="EMBL/GenBank/DDBJ databases">
        <authorList>
            <person name="Daric V."/>
            <person name="Darras S."/>
        </authorList>
    </citation>
    <scope>NUCLEOTIDE SEQUENCE [LARGE SCALE GENOMIC DNA]</scope>
</reference>
<dbReference type="EMBL" id="CAWYQH010000130">
    <property type="protein sequence ID" value="CAK8692567.1"/>
    <property type="molecule type" value="Genomic_DNA"/>
</dbReference>
<feature type="coiled-coil region" evidence="1">
    <location>
        <begin position="72"/>
        <end position="117"/>
    </location>
</feature>
<keyword evidence="1" id="KW-0175">Coiled coil</keyword>